<dbReference type="AlphaFoldDB" id="A0A0V0HDZ1"/>
<organism evidence="1">
    <name type="scientific">Solanum chacoense</name>
    <name type="common">Chaco potato</name>
    <dbReference type="NCBI Taxonomy" id="4108"/>
    <lineage>
        <taxon>Eukaryota</taxon>
        <taxon>Viridiplantae</taxon>
        <taxon>Streptophyta</taxon>
        <taxon>Embryophyta</taxon>
        <taxon>Tracheophyta</taxon>
        <taxon>Spermatophyta</taxon>
        <taxon>Magnoliopsida</taxon>
        <taxon>eudicotyledons</taxon>
        <taxon>Gunneridae</taxon>
        <taxon>Pentapetalae</taxon>
        <taxon>asterids</taxon>
        <taxon>lamiids</taxon>
        <taxon>Solanales</taxon>
        <taxon>Solanaceae</taxon>
        <taxon>Solanoideae</taxon>
        <taxon>Solaneae</taxon>
        <taxon>Solanum</taxon>
    </lineage>
</organism>
<proteinExistence type="predicted"/>
<name>A0A0V0HDZ1_SOLCH</name>
<evidence type="ECO:0000313" key="1">
    <source>
        <dbReference type="EMBL" id="JAP18468.1"/>
    </source>
</evidence>
<sequence>MLCVLDLKSINRLFLHCPVAADLWHMFLSVFWSQLDTTPRISRKPLKVETFGKSANASRTSSK</sequence>
<dbReference type="EMBL" id="GEDG01021244">
    <property type="protein sequence ID" value="JAP18468.1"/>
    <property type="molecule type" value="Transcribed_RNA"/>
</dbReference>
<protein>
    <submittedName>
        <fullName evidence="1">Putative ovule protein</fullName>
    </submittedName>
</protein>
<accession>A0A0V0HDZ1</accession>
<reference evidence="1" key="1">
    <citation type="submission" date="2015-12" db="EMBL/GenBank/DDBJ databases">
        <title>Gene expression during late stages of embryo sac development: a critical building block for successful pollen-pistil interactions.</title>
        <authorList>
            <person name="Liu Y."/>
            <person name="Joly V."/>
            <person name="Sabar M."/>
            <person name="Matton D.P."/>
        </authorList>
    </citation>
    <scope>NUCLEOTIDE SEQUENCE</scope>
</reference>